<reference evidence="3" key="1">
    <citation type="submission" date="2016-09" db="EMBL/GenBank/DDBJ databases">
        <authorList>
            <person name="Guldener U."/>
        </authorList>
    </citation>
    <scope>NUCLEOTIDE SEQUENCE [LARGE SCALE GENOMIC DNA]</scope>
    <source>
        <strain evidence="3">V64-1</strain>
    </source>
</reference>
<dbReference type="EMBL" id="FMJY01000003">
    <property type="protein sequence ID" value="SCO82448.1"/>
    <property type="molecule type" value="Genomic_DNA"/>
</dbReference>
<feature type="compositionally biased region" description="Polar residues" evidence="1">
    <location>
        <begin position="35"/>
        <end position="44"/>
    </location>
</feature>
<dbReference type="VEuPathDB" id="FungiDB:FOMG_04307"/>
<dbReference type="VEuPathDB" id="FungiDB:HZS61_011881"/>
<sequence length="103" mass="12081">MSFNSFFCCRCFRRSCVRINSPSEQLEDLERGEPQQENDLQINETPEDDYQHGEPQQESDLQHNDARQPDIQHSDTEQEVPQQDSDLKPHIDALSQFPRYDGD</sequence>
<accession>A0A2H3T1A3</accession>
<evidence type="ECO:0000256" key="1">
    <source>
        <dbReference type="SAM" id="MobiDB-lite"/>
    </source>
</evidence>
<name>A0A2H3T1A3_FUSOX</name>
<organism evidence="2 3">
    <name type="scientific">Fusarium oxysporum</name>
    <name type="common">Fusarium vascular wilt</name>
    <dbReference type="NCBI Taxonomy" id="5507"/>
    <lineage>
        <taxon>Eukaryota</taxon>
        <taxon>Fungi</taxon>
        <taxon>Dikarya</taxon>
        <taxon>Ascomycota</taxon>
        <taxon>Pezizomycotina</taxon>
        <taxon>Sordariomycetes</taxon>
        <taxon>Hypocreomycetidae</taxon>
        <taxon>Hypocreales</taxon>
        <taxon>Nectriaceae</taxon>
        <taxon>Fusarium</taxon>
        <taxon>Fusarium oxysporum species complex</taxon>
    </lineage>
</organism>
<evidence type="ECO:0000313" key="3">
    <source>
        <dbReference type="Proteomes" id="UP000219369"/>
    </source>
</evidence>
<dbReference type="Proteomes" id="UP000219369">
    <property type="component" value="Unassembled WGS sequence"/>
</dbReference>
<feature type="compositionally biased region" description="Basic and acidic residues" evidence="1">
    <location>
        <begin position="60"/>
        <end position="76"/>
    </location>
</feature>
<proteinExistence type="predicted"/>
<feature type="region of interest" description="Disordered" evidence="1">
    <location>
        <begin position="24"/>
        <end position="103"/>
    </location>
</feature>
<dbReference type="AlphaFoldDB" id="A0A2H3T1A3"/>
<dbReference type="VEuPathDB" id="FungiDB:FOZG_04215"/>
<dbReference type="VEuPathDB" id="FungiDB:FOXG_19502"/>
<protein>
    <submittedName>
        <fullName evidence="2">Uncharacterized protein</fullName>
    </submittedName>
</protein>
<dbReference type="OrthoDB" id="5076896at2759"/>
<evidence type="ECO:0000313" key="2">
    <source>
        <dbReference type="EMBL" id="SCO82448.1"/>
    </source>
</evidence>
<dbReference type="VEuPathDB" id="FungiDB:FOIG_03854"/>
<gene>
    <name evidence="2" type="ORF">FRV6_06661</name>
</gene>